<evidence type="ECO:0000256" key="2">
    <source>
        <dbReference type="ARBA" id="ARBA00022737"/>
    </source>
</evidence>
<feature type="repeat" description="TNFR-Cys" evidence="5">
    <location>
        <begin position="116"/>
        <end position="158"/>
    </location>
</feature>
<dbReference type="Pfam" id="PF00020">
    <property type="entry name" value="TNFR_c6"/>
    <property type="match status" value="2"/>
</dbReference>
<keyword evidence="11" id="KW-1185">Reference proteome</keyword>
<feature type="repeat" description="TNFR-Cys" evidence="5">
    <location>
        <begin position="73"/>
        <end position="115"/>
    </location>
</feature>
<comment type="caution">
    <text evidence="5">Lacks conserved residue(s) required for the propagation of feature annotation.</text>
</comment>
<dbReference type="GO" id="GO:0031643">
    <property type="term" value="P:positive regulation of myelination"/>
    <property type="evidence" value="ECO:0007669"/>
    <property type="project" value="TreeGrafter"/>
</dbReference>
<evidence type="ECO:0000256" key="1">
    <source>
        <dbReference type="ARBA" id="ARBA00022729"/>
    </source>
</evidence>
<dbReference type="Ensembl" id="ENSDCDT00010036687.1">
    <property type="protein sequence ID" value="ENSDCDP00010029609.1"/>
    <property type="gene ID" value="ENSDCDG00010018820.1"/>
</dbReference>
<dbReference type="Gene3D" id="2.10.50.10">
    <property type="entry name" value="Tumor Necrosis Factor Receptor, subunit A, domain 2"/>
    <property type="match status" value="2"/>
</dbReference>
<dbReference type="GO" id="GO:0002724">
    <property type="term" value="P:regulation of T cell cytokine production"/>
    <property type="evidence" value="ECO:0007669"/>
    <property type="project" value="TreeGrafter"/>
</dbReference>
<feature type="disulfide bond" evidence="5">
    <location>
        <begin position="74"/>
        <end position="89"/>
    </location>
</feature>
<evidence type="ECO:0000256" key="3">
    <source>
        <dbReference type="ARBA" id="ARBA00023157"/>
    </source>
</evidence>
<feature type="repeat" description="TNFR-Cys" evidence="5">
    <location>
        <begin position="160"/>
        <end position="199"/>
    </location>
</feature>
<evidence type="ECO:0000256" key="4">
    <source>
        <dbReference type="ARBA" id="ARBA00023180"/>
    </source>
</evidence>
<gene>
    <name evidence="10" type="primary">TNFRSF1B</name>
</gene>
<dbReference type="SMART" id="SM00208">
    <property type="entry name" value="TNFR"/>
    <property type="match status" value="4"/>
</dbReference>
<dbReference type="AlphaFoldDB" id="A0AAY4CA19"/>
<dbReference type="RefSeq" id="XP_028854502.1">
    <property type="nucleotide sequence ID" value="XM_028998669.1"/>
</dbReference>
<feature type="compositionally biased region" description="Polar residues" evidence="6">
    <location>
        <begin position="205"/>
        <end position="236"/>
    </location>
</feature>
<proteinExistence type="predicted"/>
<dbReference type="GO" id="GO:0005031">
    <property type="term" value="F:tumor necrosis factor receptor activity"/>
    <property type="evidence" value="ECO:0007669"/>
    <property type="project" value="TreeGrafter"/>
</dbReference>
<evidence type="ECO:0000313" key="10">
    <source>
        <dbReference type="Ensembl" id="ENSDCDP00010029609.1"/>
    </source>
</evidence>
<dbReference type="PANTHER" id="PTHR47386:SF1">
    <property type="entry name" value="TUMOR NECROSIS FACTOR RECEPTOR SUPERFAMILY MEMBER 1B"/>
    <property type="match status" value="1"/>
</dbReference>
<dbReference type="PROSITE" id="PS50050">
    <property type="entry name" value="TNFR_NGFR_2"/>
    <property type="match status" value="3"/>
</dbReference>
<reference evidence="10" key="2">
    <citation type="submission" date="2025-08" db="UniProtKB">
        <authorList>
            <consortium name="Ensembl"/>
        </authorList>
    </citation>
    <scope>IDENTIFICATION</scope>
</reference>
<dbReference type="InterPro" id="IPR008063">
    <property type="entry name" value="Fas_rcpt"/>
</dbReference>
<name>A0AAY4CA19_9TELE</name>
<protein>
    <recommendedName>
        <fullName evidence="9">TNFR-Cys domain-containing protein</fullName>
    </recommendedName>
</protein>
<keyword evidence="1 8" id="KW-0732">Signal</keyword>
<dbReference type="SUPFAM" id="SSF57586">
    <property type="entry name" value="TNF receptor-like"/>
    <property type="match status" value="3"/>
</dbReference>
<feature type="transmembrane region" description="Helical" evidence="7">
    <location>
        <begin position="267"/>
        <end position="291"/>
    </location>
</feature>
<dbReference type="GO" id="GO:0043120">
    <property type="term" value="F:tumor necrosis factor binding"/>
    <property type="evidence" value="ECO:0007669"/>
    <property type="project" value="TreeGrafter"/>
</dbReference>
<feature type="domain" description="TNFR-Cys" evidence="9">
    <location>
        <begin position="116"/>
        <end position="158"/>
    </location>
</feature>
<keyword evidence="3 5" id="KW-1015">Disulfide bond</keyword>
<keyword evidence="2" id="KW-0677">Repeat</keyword>
<keyword evidence="7" id="KW-1133">Transmembrane helix</keyword>
<dbReference type="GO" id="GO:0042129">
    <property type="term" value="P:regulation of T cell proliferation"/>
    <property type="evidence" value="ECO:0007669"/>
    <property type="project" value="TreeGrafter"/>
</dbReference>
<dbReference type="GO" id="GO:0006955">
    <property type="term" value="P:immune response"/>
    <property type="evidence" value="ECO:0007669"/>
    <property type="project" value="InterPro"/>
</dbReference>
<keyword evidence="7" id="KW-0472">Membrane</keyword>
<feature type="domain" description="TNFR-Cys" evidence="9">
    <location>
        <begin position="160"/>
        <end position="199"/>
    </location>
</feature>
<dbReference type="GeneID" id="114800843"/>
<reference evidence="10 11" key="1">
    <citation type="submission" date="2020-06" db="EMBL/GenBank/DDBJ databases">
        <authorList>
            <consortium name="Wellcome Sanger Institute Data Sharing"/>
        </authorList>
    </citation>
    <scope>NUCLEOTIDE SEQUENCE [LARGE SCALE GENOMIC DNA]</scope>
</reference>
<evidence type="ECO:0000256" key="7">
    <source>
        <dbReference type="SAM" id="Phobius"/>
    </source>
</evidence>
<feature type="region of interest" description="Disordered" evidence="6">
    <location>
        <begin position="205"/>
        <end position="243"/>
    </location>
</feature>
<dbReference type="PRINTS" id="PR01680">
    <property type="entry name" value="TNFACTORR6"/>
</dbReference>
<dbReference type="Proteomes" id="UP000694580">
    <property type="component" value="Chromosome 12"/>
</dbReference>
<evidence type="ECO:0000256" key="5">
    <source>
        <dbReference type="PROSITE-ProRule" id="PRU00206"/>
    </source>
</evidence>
<evidence type="ECO:0000256" key="8">
    <source>
        <dbReference type="SAM" id="SignalP"/>
    </source>
</evidence>
<feature type="disulfide bond" evidence="5">
    <location>
        <begin position="161"/>
        <end position="176"/>
    </location>
</feature>
<dbReference type="GO" id="GO:0097191">
    <property type="term" value="P:extrinsic apoptotic signaling pathway"/>
    <property type="evidence" value="ECO:0007669"/>
    <property type="project" value="TreeGrafter"/>
</dbReference>
<keyword evidence="7" id="KW-0812">Transmembrane</keyword>
<feature type="disulfide bond" evidence="5">
    <location>
        <begin position="140"/>
        <end position="158"/>
    </location>
</feature>
<organism evidence="10 11">
    <name type="scientific">Denticeps clupeoides</name>
    <name type="common">denticle herring</name>
    <dbReference type="NCBI Taxonomy" id="299321"/>
    <lineage>
        <taxon>Eukaryota</taxon>
        <taxon>Metazoa</taxon>
        <taxon>Chordata</taxon>
        <taxon>Craniata</taxon>
        <taxon>Vertebrata</taxon>
        <taxon>Euteleostomi</taxon>
        <taxon>Actinopterygii</taxon>
        <taxon>Neopterygii</taxon>
        <taxon>Teleostei</taxon>
        <taxon>Clupei</taxon>
        <taxon>Clupeiformes</taxon>
        <taxon>Denticipitoidei</taxon>
        <taxon>Denticipitidae</taxon>
        <taxon>Denticeps</taxon>
    </lineage>
</organism>
<reference evidence="10" key="3">
    <citation type="submission" date="2025-09" db="UniProtKB">
        <authorList>
            <consortium name="Ensembl"/>
        </authorList>
    </citation>
    <scope>IDENTIFICATION</scope>
</reference>
<dbReference type="GO" id="GO:0008630">
    <property type="term" value="P:intrinsic apoptotic signaling pathway in response to DNA damage"/>
    <property type="evidence" value="ECO:0007669"/>
    <property type="project" value="TreeGrafter"/>
</dbReference>
<evidence type="ECO:0000313" key="11">
    <source>
        <dbReference type="Proteomes" id="UP000694580"/>
    </source>
</evidence>
<dbReference type="PANTHER" id="PTHR47386">
    <property type="entry name" value="TUMOR NECROSIS FACTOR RECEPTOR SUPERFAMILY MEMBER 1B"/>
    <property type="match status" value="1"/>
</dbReference>
<evidence type="ECO:0000256" key="6">
    <source>
        <dbReference type="SAM" id="MobiDB-lite"/>
    </source>
</evidence>
<sequence length="435" mass="47046">MVKCRMVVAVRCLISFTFVLFVKGLHSLPYKPDGKCKDTLTEYFFKGLCCKKCQPGFRRQAFCNAESDTVCEPCPVAETAEAYNYADKCISCRKCKKDKGLVPAQECNRSVNARCKCQDDMYCMRTEQSSCSECRRMKSCPPGSGVNKPGTENSDVTCQECPTGTFSGEDSSKDTCQPHTHCDPQDILQAGNSTSDTVCKSVKSTTSESTQASSPGSSTTTQWHVSTQSSQPTGSSRGPLPEEGWTAVIGKHALAGHTNTPLRTSRISVFAVSAIVLAVMIVLALLVIFLLKKQNGLCEKIPKTTDGDEKDAVSVQCIRQDQELLLCEKGHSEESTCTGDSCDVTRHKAQNCSGNDAHINDLQPTSPQVSVSFTATINVNAATVSSPVTLSPSTQPSQPDFHLPLSQEEELHVPFVLEDGKEAHAAIQETGKTVC</sequence>
<evidence type="ECO:0000259" key="9">
    <source>
        <dbReference type="PROSITE" id="PS50050"/>
    </source>
</evidence>
<dbReference type="GO" id="GO:0016020">
    <property type="term" value="C:membrane"/>
    <property type="evidence" value="ECO:0007669"/>
    <property type="project" value="InterPro"/>
</dbReference>
<accession>A0AAY4CA19</accession>
<dbReference type="GO" id="GO:0051044">
    <property type="term" value="P:positive regulation of membrane protein ectodomain proteolysis"/>
    <property type="evidence" value="ECO:0007669"/>
    <property type="project" value="TreeGrafter"/>
</dbReference>
<dbReference type="PROSITE" id="PS00652">
    <property type="entry name" value="TNFR_NGFR_1"/>
    <property type="match status" value="1"/>
</dbReference>
<feature type="domain" description="TNFR-Cys" evidence="9">
    <location>
        <begin position="73"/>
        <end position="115"/>
    </location>
</feature>
<dbReference type="InterPro" id="IPR001368">
    <property type="entry name" value="TNFR/NGFR_Cys_rich_reg"/>
</dbReference>
<dbReference type="GO" id="GO:0150079">
    <property type="term" value="P:negative regulation of neuroinflammatory response"/>
    <property type="evidence" value="ECO:0007669"/>
    <property type="project" value="TreeGrafter"/>
</dbReference>
<dbReference type="GeneTree" id="ENSGT00940000166932"/>
<dbReference type="InterPro" id="IPR051670">
    <property type="entry name" value="TNF_chemokine_rcpt-like"/>
</dbReference>
<keyword evidence="4" id="KW-0325">Glycoprotein</keyword>
<feature type="signal peptide" evidence="8">
    <location>
        <begin position="1"/>
        <end position="24"/>
    </location>
</feature>
<dbReference type="GO" id="GO:0048714">
    <property type="term" value="P:positive regulation of oligodendrocyte differentiation"/>
    <property type="evidence" value="ECO:0007669"/>
    <property type="project" value="TreeGrafter"/>
</dbReference>
<feature type="chain" id="PRO_5044305691" description="TNFR-Cys domain-containing protein" evidence="8">
    <location>
        <begin position="25"/>
        <end position="435"/>
    </location>
</feature>